<keyword evidence="7" id="KW-1185">Reference proteome</keyword>
<dbReference type="InterPro" id="IPR011009">
    <property type="entry name" value="Kinase-like_dom_sf"/>
</dbReference>
<dbReference type="Gene3D" id="3.90.1200.10">
    <property type="match status" value="1"/>
</dbReference>
<evidence type="ECO:0000313" key="6">
    <source>
        <dbReference type="EMBL" id="CAD7630587.1"/>
    </source>
</evidence>
<evidence type="ECO:0000313" key="7">
    <source>
        <dbReference type="Proteomes" id="UP000759131"/>
    </source>
</evidence>
<dbReference type="PANTHER" id="PTHR22603">
    <property type="entry name" value="CHOLINE/ETHANOALAMINE KINASE"/>
    <property type="match status" value="1"/>
</dbReference>
<sequence>MTKGDQPIDINKTCLQLCHKYLAGIWSQLTVDDIRITRITGGITNQIYLCQIIDTNNNLGGVGRKEPTEVIIRLNGYKYDFKNFDPKNPRFNDGIIVSLISESGLGPQLYGLDPSGQLLQYIKHRRFERQDLEDSKLMDNLAKSLAKLHSLKAPIARNEDWITVYFTAIAEQMDNNWKESQKLLYVKHDCKALLDFDLKSELQWIVSYIGKHFSDIPLVLSHNDFRNQNFFIIENNEVILNDFDFTSYGSRGFDFGSFFAALITANDLSEDFPFESIIKSFINCYTNECKQLFGDKYSLKPYNSAENMINEIKFFVLINQMFAICFFLFEIKNVPMDEKTCHKLVIALAAVMLAVVSADMMRKSIVFDPKTPKVFYCPQEKPIDMSKMIVKAIPLDKLCEYGPNDLPKKAKSDCYNDIDESEYACAEKQRIEMRINPPNDTETTTTMIPTPDAPKHIKTEHIKHVNNKKSTKPKQNKKL</sequence>
<feature type="compositionally biased region" description="Basic residues" evidence="4">
    <location>
        <begin position="464"/>
        <end position="479"/>
    </location>
</feature>
<dbReference type="EMBL" id="OC862870">
    <property type="protein sequence ID" value="CAD7630587.1"/>
    <property type="molecule type" value="Genomic_DNA"/>
</dbReference>
<keyword evidence="5" id="KW-0472">Membrane</keyword>
<feature type="transmembrane region" description="Helical" evidence="5">
    <location>
        <begin position="312"/>
        <end position="329"/>
    </location>
</feature>
<keyword evidence="1" id="KW-0444">Lipid biosynthesis</keyword>
<dbReference type="GO" id="GO:0005737">
    <property type="term" value="C:cytoplasm"/>
    <property type="evidence" value="ECO:0007669"/>
    <property type="project" value="TreeGrafter"/>
</dbReference>
<name>A0A7R9KWL7_9ACAR</name>
<dbReference type="AlphaFoldDB" id="A0A7R9KWL7"/>
<keyword evidence="2" id="KW-1208">Phospholipid metabolism</keyword>
<dbReference type="GO" id="GO:0004103">
    <property type="term" value="F:choline kinase activity"/>
    <property type="evidence" value="ECO:0007669"/>
    <property type="project" value="TreeGrafter"/>
</dbReference>
<protein>
    <submittedName>
        <fullName evidence="6">Uncharacterized protein</fullName>
    </submittedName>
</protein>
<dbReference type="Pfam" id="PF01633">
    <property type="entry name" value="Choline_kinase"/>
    <property type="match status" value="1"/>
</dbReference>
<evidence type="ECO:0000256" key="3">
    <source>
        <dbReference type="ARBA" id="ARBA00038211"/>
    </source>
</evidence>
<evidence type="ECO:0000256" key="2">
    <source>
        <dbReference type="ARBA" id="ARBA00023264"/>
    </source>
</evidence>
<keyword evidence="1" id="KW-0594">Phospholipid biosynthesis</keyword>
<dbReference type="EMBL" id="CAJPIZ010008295">
    <property type="protein sequence ID" value="CAG2111017.1"/>
    <property type="molecule type" value="Genomic_DNA"/>
</dbReference>
<gene>
    <name evidence="6" type="ORF">OSB1V03_LOCUS10999</name>
</gene>
<accession>A0A7R9KWL7</accession>
<evidence type="ECO:0000256" key="1">
    <source>
        <dbReference type="ARBA" id="ARBA00023209"/>
    </source>
</evidence>
<dbReference type="Gene3D" id="3.30.200.20">
    <property type="entry name" value="Phosphorylase Kinase, domain 1"/>
    <property type="match status" value="1"/>
</dbReference>
<dbReference type="GO" id="GO:0006646">
    <property type="term" value="P:phosphatidylethanolamine biosynthetic process"/>
    <property type="evidence" value="ECO:0007669"/>
    <property type="project" value="TreeGrafter"/>
</dbReference>
<comment type="similarity">
    <text evidence="3">Belongs to the choline/ethanolamine kinase family.</text>
</comment>
<feature type="transmembrane region" description="Helical" evidence="5">
    <location>
        <begin position="341"/>
        <end position="361"/>
    </location>
</feature>
<feature type="region of interest" description="Disordered" evidence="4">
    <location>
        <begin position="436"/>
        <end position="479"/>
    </location>
</feature>
<keyword evidence="5" id="KW-1133">Transmembrane helix</keyword>
<keyword evidence="5" id="KW-0812">Transmembrane</keyword>
<dbReference type="GO" id="GO:0004305">
    <property type="term" value="F:ethanolamine kinase activity"/>
    <property type="evidence" value="ECO:0007669"/>
    <property type="project" value="TreeGrafter"/>
</dbReference>
<reference evidence="6" key="1">
    <citation type="submission" date="2020-11" db="EMBL/GenBank/DDBJ databases">
        <authorList>
            <person name="Tran Van P."/>
        </authorList>
    </citation>
    <scope>NUCLEOTIDE SEQUENCE</scope>
</reference>
<evidence type="ECO:0000256" key="5">
    <source>
        <dbReference type="SAM" id="Phobius"/>
    </source>
</evidence>
<keyword evidence="1" id="KW-0443">Lipid metabolism</keyword>
<dbReference type="Proteomes" id="UP000759131">
    <property type="component" value="Unassembled WGS sequence"/>
</dbReference>
<organism evidence="6">
    <name type="scientific">Medioppia subpectinata</name>
    <dbReference type="NCBI Taxonomy" id="1979941"/>
    <lineage>
        <taxon>Eukaryota</taxon>
        <taxon>Metazoa</taxon>
        <taxon>Ecdysozoa</taxon>
        <taxon>Arthropoda</taxon>
        <taxon>Chelicerata</taxon>
        <taxon>Arachnida</taxon>
        <taxon>Acari</taxon>
        <taxon>Acariformes</taxon>
        <taxon>Sarcoptiformes</taxon>
        <taxon>Oribatida</taxon>
        <taxon>Brachypylina</taxon>
        <taxon>Oppioidea</taxon>
        <taxon>Oppiidae</taxon>
        <taxon>Medioppia</taxon>
    </lineage>
</organism>
<feature type="compositionally biased region" description="Low complexity" evidence="4">
    <location>
        <begin position="436"/>
        <end position="450"/>
    </location>
</feature>
<evidence type="ECO:0000256" key="4">
    <source>
        <dbReference type="SAM" id="MobiDB-lite"/>
    </source>
</evidence>
<feature type="compositionally biased region" description="Basic and acidic residues" evidence="4">
    <location>
        <begin position="453"/>
        <end position="463"/>
    </location>
</feature>
<proteinExistence type="inferred from homology"/>
<dbReference type="PANTHER" id="PTHR22603:SF93">
    <property type="entry name" value="RE24176P"/>
    <property type="match status" value="1"/>
</dbReference>
<dbReference type="SUPFAM" id="SSF56112">
    <property type="entry name" value="Protein kinase-like (PK-like)"/>
    <property type="match status" value="1"/>
</dbReference>